<protein>
    <submittedName>
        <fullName evidence="7">Putative down syndrome cell adhesion molecule 4</fullName>
    </submittedName>
</protein>
<dbReference type="InterPro" id="IPR003599">
    <property type="entry name" value="Ig_sub"/>
</dbReference>
<dbReference type="SMART" id="SM00060">
    <property type="entry name" value="FN3"/>
    <property type="match status" value="3"/>
</dbReference>
<keyword evidence="3" id="KW-0812">Transmembrane</keyword>
<feature type="chain" id="PRO_5007542715" evidence="4">
    <location>
        <begin position="23"/>
        <end position="746"/>
    </location>
</feature>
<evidence type="ECO:0000256" key="2">
    <source>
        <dbReference type="ARBA" id="ARBA00023157"/>
    </source>
</evidence>
<dbReference type="GO" id="GO:0009653">
    <property type="term" value="P:anatomical structure morphogenesis"/>
    <property type="evidence" value="ECO:0007669"/>
    <property type="project" value="UniProtKB-ARBA"/>
</dbReference>
<dbReference type="FunFam" id="2.60.40.10:FF:000333">
    <property type="entry name" value="Down syndrome cell adhesion molecule"/>
    <property type="match status" value="1"/>
</dbReference>
<reference evidence="7" key="1">
    <citation type="journal article" date="2018" name="PLoS Negl. Trop. Dis.">
        <title>Sialome diversity of ticks revealed by RNAseq of single tick salivary glands.</title>
        <authorList>
            <person name="Perner J."/>
            <person name="Kropackova S."/>
            <person name="Kopacek P."/>
            <person name="Ribeiro J.M."/>
        </authorList>
    </citation>
    <scope>NUCLEOTIDE SEQUENCE</scope>
    <source>
        <strain evidence="7">Siblings of single egg batch collected in Ceske Budejovice</strain>
        <tissue evidence="7">Salivary glands</tissue>
    </source>
</reference>
<dbReference type="GO" id="GO:0016020">
    <property type="term" value="C:membrane"/>
    <property type="evidence" value="ECO:0007669"/>
    <property type="project" value="UniProtKB-SubCell"/>
</dbReference>
<dbReference type="Pfam" id="PF00041">
    <property type="entry name" value="fn3"/>
    <property type="match status" value="3"/>
</dbReference>
<dbReference type="CDD" id="cd00096">
    <property type="entry name" value="Ig"/>
    <property type="match status" value="1"/>
</dbReference>
<dbReference type="InterPro" id="IPR036116">
    <property type="entry name" value="FN3_sf"/>
</dbReference>
<dbReference type="SUPFAM" id="SSF49265">
    <property type="entry name" value="Fibronectin type III"/>
    <property type="match status" value="2"/>
</dbReference>
<keyword evidence="3" id="KW-1133">Transmembrane helix</keyword>
<dbReference type="PANTHER" id="PTHR44170:SF56">
    <property type="entry name" value="FIBRONECTIN TYPE-III DOMAIN-CONTAINING PROTEIN"/>
    <property type="match status" value="1"/>
</dbReference>
<dbReference type="SMART" id="SM00409">
    <property type="entry name" value="IG"/>
    <property type="match status" value="3"/>
</dbReference>
<dbReference type="InterPro" id="IPR007110">
    <property type="entry name" value="Ig-like_dom"/>
</dbReference>
<feature type="domain" description="Ig-like" evidence="5">
    <location>
        <begin position="26"/>
        <end position="117"/>
    </location>
</feature>
<feature type="domain" description="Fibronectin type-III" evidence="6">
    <location>
        <begin position="320"/>
        <end position="414"/>
    </location>
</feature>
<keyword evidence="1" id="KW-0677">Repeat</keyword>
<dbReference type="Pfam" id="PF07679">
    <property type="entry name" value="I-set"/>
    <property type="match status" value="1"/>
</dbReference>
<feature type="domain" description="Ig-like" evidence="5">
    <location>
        <begin position="220"/>
        <end position="316"/>
    </location>
</feature>
<dbReference type="AlphaFoldDB" id="A0A147BQ18"/>
<dbReference type="SMART" id="SM00408">
    <property type="entry name" value="IGc2"/>
    <property type="match status" value="3"/>
</dbReference>
<feature type="transmembrane region" description="Helical" evidence="3">
    <location>
        <begin position="633"/>
        <end position="661"/>
    </location>
</feature>
<feature type="signal peptide" evidence="4">
    <location>
        <begin position="1"/>
        <end position="22"/>
    </location>
</feature>
<dbReference type="Gene3D" id="2.60.40.10">
    <property type="entry name" value="Immunoglobulins"/>
    <property type="match status" value="6"/>
</dbReference>
<dbReference type="PANTHER" id="PTHR44170">
    <property type="entry name" value="PROTEIN SIDEKICK"/>
    <property type="match status" value="1"/>
</dbReference>
<dbReference type="InterPro" id="IPR013783">
    <property type="entry name" value="Ig-like_fold"/>
</dbReference>
<evidence type="ECO:0000256" key="1">
    <source>
        <dbReference type="ARBA" id="ARBA00022737"/>
    </source>
</evidence>
<evidence type="ECO:0000313" key="7">
    <source>
        <dbReference type="EMBL" id="JAR92863.1"/>
    </source>
</evidence>
<dbReference type="FunFam" id="2.60.40.10:FF:000028">
    <property type="entry name" value="Neuronal cell adhesion molecule"/>
    <property type="match status" value="1"/>
</dbReference>
<evidence type="ECO:0000259" key="6">
    <source>
        <dbReference type="PROSITE" id="PS50853"/>
    </source>
</evidence>
<feature type="domain" description="Fibronectin type-III" evidence="6">
    <location>
        <begin position="418"/>
        <end position="516"/>
    </location>
</feature>
<dbReference type="InterPro" id="IPR036179">
    <property type="entry name" value="Ig-like_dom_sf"/>
</dbReference>
<keyword evidence="2" id="KW-1015">Disulfide bond</keyword>
<keyword evidence="3" id="KW-0472">Membrane</keyword>
<organism evidence="7">
    <name type="scientific">Ixodes ricinus</name>
    <name type="common">Common tick</name>
    <name type="synonym">Acarus ricinus</name>
    <dbReference type="NCBI Taxonomy" id="34613"/>
    <lineage>
        <taxon>Eukaryota</taxon>
        <taxon>Metazoa</taxon>
        <taxon>Ecdysozoa</taxon>
        <taxon>Arthropoda</taxon>
        <taxon>Chelicerata</taxon>
        <taxon>Arachnida</taxon>
        <taxon>Acari</taxon>
        <taxon>Parasitiformes</taxon>
        <taxon>Ixodida</taxon>
        <taxon>Ixodoidea</taxon>
        <taxon>Ixodidae</taxon>
        <taxon>Ixodinae</taxon>
        <taxon>Ixodes</taxon>
    </lineage>
</organism>
<dbReference type="EMBL" id="GEGO01002541">
    <property type="protein sequence ID" value="JAR92863.1"/>
    <property type="molecule type" value="Transcribed_RNA"/>
</dbReference>
<dbReference type="CDD" id="cd00063">
    <property type="entry name" value="FN3"/>
    <property type="match status" value="3"/>
</dbReference>
<evidence type="ECO:0000256" key="4">
    <source>
        <dbReference type="SAM" id="SignalP"/>
    </source>
</evidence>
<name>A0A147BQ18_IXORI</name>
<dbReference type="PROSITE" id="PS50835">
    <property type="entry name" value="IG_LIKE"/>
    <property type="match status" value="3"/>
</dbReference>
<feature type="domain" description="Ig-like" evidence="5">
    <location>
        <begin position="120"/>
        <end position="215"/>
    </location>
</feature>
<feature type="domain" description="Fibronectin type-III" evidence="6">
    <location>
        <begin position="519"/>
        <end position="613"/>
    </location>
</feature>
<dbReference type="InterPro" id="IPR003961">
    <property type="entry name" value="FN3_dom"/>
</dbReference>
<dbReference type="InterPro" id="IPR003598">
    <property type="entry name" value="Ig_sub2"/>
</dbReference>
<dbReference type="GO" id="GO:0030154">
    <property type="term" value="P:cell differentiation"/>
    <property type="evidence" value="ECO:0007669"/>
    <property type="project" value="UniProtKB-ARBA"/>
</dbReference>
<dbReference type="PROSITE" id="PS50853">
    <property type="entry name" value="FN3"/>
    <property type="match status" value="3"/>
</dbReference>
<accession>A0A147BQ18</accession>
<sequence length="746" mass="81052">MVVIICLILLSICSELRLFAWAQQPPKLTPLTLPKDLVVGTEVRLTCTVAVGDTPLEILWFRNDKRVVFSATLSEQTGTYSSTLTFKPLNEEHAGRYACVASNAAGKDNASVDVVVNVAPEWVDKPADLKIPEGGVALIHCQAKGSPVPRVSWSHDNGDRVFTLGAIPGGGYDKYRVYSNGTLIVRDVQKSDSGMYTCDVSNGIGIGLKKAVAVTVYTVARAQVLTQHISAESGHTVNLTCIATGDHPVTVVWMKGDKTITSNGQLYDRVLVSSDVQKERLVSSLVMKHVAVGDAGHYVCVVHNEYGEDRKSIRLNVLQPPSNPTDVEVSDVWSRSARIRWKSPLGSPVLSYQVRFWSHRDDKAVNQSIQGGVTTALIRDLHPATEYRLTIVAINSAGSSEPSPTVRFATTQEEPHSPPMNVRIEKSGATFVLVTWNPPPESDWNGELLGYYVGYTSAADSSKKHFYSFHTVAANSRSFTLRGLAKDTSYAIVVKAFNIVGSSPPSAPLTVTTLDGDFPPAPLLSVSAVDAGSLRLSWMFSAPVTQRVTGYTLHYRQLDDSWKEVFVASAKQTSYLLSGLDPSQPCQVYLVAHSRLGSSEPSDILNIPLSGPQAPTSSPPDDSRASSNSELRAILYTVVPIVTATALVVVLVVAICFCLYVRKTRLPPPPVYADFPRDADFTFASHEVALHDKGLATPCSTMQRSTDNEGIYESIVDMRTLSLRRKQASQNSLKKGSMDLVDVCVV</sequence>
<dbReference type="FunFam" id="2.60.40.10:FF:000104">
    <property type="entry name" value="Down syndrome cell adhesion molecule b"/>
    <property type="match status" value="1"/>
</dbReference>
<dbReference type="Pfam" id="PF13927">
    <property type="entry name" value="Ig_3"/>
    <property type="match status" value="2"/>
</dbReference>
<dbReference type="InterPro" id="IPR013098">
    <property type="entry name" value="Ig_I-set"/>
</dbReference>
<evidence type="ECO:0000259" key="5">
    <source>
        <dbReference type="PROSITE" id="PS50835"/>
    </source>
</evidence>
<evidence type="ECO:0000256" key="3">
    <source>
        <dbReference type="SAM" id="Phobius"/>
    </source>
</evidence>
<dbReference type="SUPFAM" id="SSF48726">
    <property type="entry name" value="Immunoglobulin"/>
    <property type="match status" value="3"/>
</dbReference>
<proteinExistence type="predicted"/>
<dbReference type="GO" id="GO:0098609">
    <property type="term" value="P:cell-cell adhesion"/>
    <property type="evidence" value="ECO:0007669"/>
    <property type="project" value="TreeGrafter"/>
</dbReference>
<keyword evidence="4" id="KW-0732">Signal</keyword>